<accession>A0AAD8YJB4</accession>
<evidence type="ECO:0000313" key="4">
    <source>
        <dbReference type="Proteomes" id="UP001224775"/>
    </source>
</evidence>
<keyword evidence="2" id="KW-0732">Signal</keyword>
<dbReference type="EMBL" id="JATAAI010000002">
    <property type="protein sequence ID" value="KAK1747383.1"/>
    <property type="molecule type" value="Genomic_DNA"/>
</dbReference>
<evidence type="ECO:0000313" key="3">
    <source>
        <dbReference type="EMBL" id="KAK1747383.1"/>
    </source>
</evidence>
<reference evidence="3" key="1">
    <citation type="submission" date="2023-06" db="EMBL/GenBank/DDBJ databases">
        <title>Survivors Of The Sea: Transcriptome response of Skeletonema marinoi to long-term dormancy.</title>
        <authorList>
            <person name="Pinder M.I.M."/>
            <person name="Kourtchenko O."/>
            <person name="Robertson E.K."/>
            <person name="Larsson T."/>
            <person name="Maumus F."/>
            <person name="Osuna-Cruz C.M."/>
            <person name="Vancaester E."/>
            <person name="Stenow R."/>
            <person name="Vandepoele K."/>
            <person name="Ploug H."/>
            <person name="Bruchert V."/>
            <person name="Godhe A."/>
            <person name="Topel M."/>
        </authorList>
    </citation>
    <scope>NUCLEOTIDE SEQUENCE</scope>
    <source>
        <strain evidence="3">R05AC</strain>
    </source>
</reference>
<name>A0AAD8YJB4_9STRA</name>
<evidence type="ECO:0000256" key="1">
    <source>
        <dbReference type="SAM" id="MobiDB-lite"/>
    </source>
</evidence>
<dbReference type="AlphaFoldDB" id="A0AAD8YJB4"/>
<gene>
    <name evidence="3" type="ORF">QTG54_001346</name>
</gene>
<organism evidence="3 4">
    <name type="scientific">Skeletonema marinoi</name>
    <dbReference type="NCBI Taxonomy" id="267567"/>
    <lineage>
        <taxon>Eukaryota</taxon>
        <taxon>Sar</taxon>
        <taxon>Stramenopiles</taxon>
        <taxon>Ochrophyta</taxon>
        <taxon>Bacillariophyta</taxon>
        <taxon>Coscinodiscophyceae</taxon>
        <taxon>Thalassiosirophycidae</taxon>
        <taxon>Thalassiosirales</taxon>
        <taxon>Skeletonemataceae</taxon>
        <taxon>Skeletonema</taxon>
        <taxon>Skeletonema marinoi-dohrnii complex</taxon>
    </lineage>
</organism>
<feature type="chain" id="PRO_5042123143" evidence="2">
    <location>
        <begin position="35"/>
        <end position="353"/>
    </location>
</feature>
<feature type="region of interest" description="Disordered" evidence="1">
    <location>
        <begin position="99"/>
        <end position="123"/>
    </location>
</feature>
<keyword evidence="4" id="KW-1185">Reference proteome</keyword>
<evidence type="ECO:0000256" key="2">
    <source>
        <dbReference type="SAM" id="SignalP"/>
    </source>
</evidence>
<dbReference type="Proteomes" id="UP001224775">
    <property type="component" value="Unassembled WGS sequence"/>
</dbReference>
<comment type="caution">
    <text evidence="3">The sequence shown here is derived from an EMBL/GenBank/DDBJ whole genome shotgun (WGS) entry which is preliminary data.</text>
</comment>
<sequence length="353" mass="39501">MKGGGNRKASGRIKLSYAVLLLLCSVTAWLAASATDERQPQPCWKHRVWGLRLDDEGRDDRCITAFIHNSPHYMNRIPPSSTLRAADQDKDSHIYLNVDSEGQHEQNTSSASSSQKPKSKSKWIDGRTVMQLMELEKAREEQERQRQLEMELFNNRFQSPPAPSFQGNSRERVKDISIFRSRISYTDANTLQIELLPSGVNADVFFSGAFSALWFSAVGPATVGMLSSGGAAALFMAPFWLAGGMVAKMAVVDPFVSTKLTIGDYLWTLEKNYFRRRGKLTSKKQDGPTETLRGASVEVGMVVNNVPRYELRLYFDGNTVSFGKGLSVDELEYLAETINEHCTMIGEIPRLEE</sequence>
<proteinExistence type="predicted"/>
<protein>
    <submittedName>
        <fullName evidence="3">Uncharacterized protein</fullName>
    </submittedName>
</protein>
<feature type="signal peptide" evidence="2">
    <location>
        <begin position="1"/>
        <end position="34"/>
    </location>
</feature>